<feature type="binding site" evidence="4">
    <location>
        <position position="104"/>
    </location>
    <ligand>
        <name>1-deoxy-D-xylulose 5-phosphate</name>
        <dbReference type="ChEBI" id="CHEBI:57792"/>
    </ligand>
</feature>
<dbReference type="RefSeq" id="WP_092748715.1">
    <property type="nucleotide sequence ID" value="NZ_FMYL01000007.1"/>
</dbReference>
<keyword evidence="3 4" id="KW-0664">Pyridoxine biosynthesis</keyword>
<feature type="active site" description="Proton acceptor" evidence="4">
    <location>
        <position position="74"/>
    </location>
</feature>
<feature type="binding site" evidence="4">
    <location>
        <position position="7"/>
    </location>
    <ligand>
        <name>3-amino-2-oxopropyl phosphate</name>
        <dbReference type="ChEBI" id="CHEBI:57279"/>
    </ligand>
</feature>
<comment type="similarity">
    <text evidence="4">Belongs to the PNP synthase family.</text>
</comment>
<dbReference type="PANTHER" id="PTHR30456:SF0">
    <property type="entry name" value="PYRIDOXINE 5'-PHOSPHATE SYNTHASE"/>
    <property type="match status" value="1"/>
</dbReference>
<reference evidence="7" key="1">
    <citation type="submission" date="2016-09" db="EMBL/GenBank/DDBJ databases">
        <authorList>
            <person name="Varghese N."/>
            <person name="Submissions S."/>
        </authorList>
    </citation>
    <scope>NUCLEOTIDE SEQUENCE [LARGE SCALE GENOMIC DNA]</scope>
    <source>
        <strain evidence="7">ANC 4422</strain>
    </source>
</reference>
<dbReference type="NCBIfam" id="TIGR00559">
    <property type="entry name" value="pdxJ"/>
    <property type="match status" value="1"/>
</dbReference>
<dbReference type="Proteomes" id="UP000242501">
    <property type="component" value="Unassembled WGS sequence"/>
</dbReference>
<dbReference type="GO" id="GO:0005829">
    <property type="term" value="C:cytosol"/>
    <property type="evidence" value="ECO:0007669"/>
    <property type="project" value="TreeGrafter"/>
</dbReference>
<comment type="subcellular location">
    <subcellularLocation>
        <location evidence="4">Cytoplasm</location>
    </subcellularLocation>
</comment>
<evidence type="ECO:0000256" key="1">
    <source>
        <dbReference type="ARBA" id="ARBA00022490"/>
    </source>
</evidence>
<feature type="binding site" evidence="4">
    <location>
        <position position="195"/>
    </location>
    <ligand>
        <name>3-amino-2-oxopropyl phosphate</name>
        <dbReference type="ChEBI" id="CHEBI:57279"/>
    </ligand>
</feature>
<dbReference type="Pfam" id="PF03740">
    <property type="entry name" value="PdxJ"/>
    <property type="match status" value="1"/>
</dbReference>
<dbReference type="GO" id="GO:0033856">
    <property type="term" value="F:pyridoxine 5'-phosphate synthase activity"/>
    <property type="evidence" value="ECO:0007669"/>
    <property type="project" value="UniProtKB-UniRule"/>
</dbReference>
<dbReference type="PANTHER" id="PTHR30456">
    <property type="entry name" value="PYRIDOXINE 5'-PHOSPHATE SYNTHASE"/>
    <property type="match status" value="1"/>
</dbReference>
<dbReference type="GO" id="GO:0008615">
    <property type="term" value="P:pyridoxine biosynthetic process"/>
    <property type="evidence" value="ECO:0007669"/>
    <property type="project" value="UniProtKB-UniRule"/>
</dbReference>
<dbReference type="STRING" id="1219383.SAMN05421733_107177"/>
<feature type="binding site" evidence="4">
    <location>
        <begin position="216"/>
        <end position="217"/>
    </location>
    <ligand>
        <name>3-amino-2-oxopropyl phosphate</name>
        <dbReference type="ChEBI" id="CHEBI:57279"/>
    </ligand>
</feature>
<dbReference type="InterPro" id="IPR013785">
    <property type="entry name" value="Aldolase_TIM"/>
</dbReference>
<dbReference type="InterPro" id="IPR004569">
    <property type="entry name" value="PyrdxlP_synth_PdxJ"/>
</dbReference>
<accession>A0A1G6I261</accession>
<comment type="subunit">
    <text evidence="4">Homooctamer; tetramer of dimers.</text>
</comment>
<dbReference type="AlphaFoldDB" id="A0A1G6I261"/>
<feature type="site" description="Transition state stabilizer" evidence="4">
    <location>
        <position position="154"/>
    </location>
</feature>
<proteinExistence type="inferred from homology"/>
<organism evidence="6 7">
    <name type="scientific">Acinetobacter boissieri</name>
    <dbReference type="NCBI Taxonomy" id="1219383"/>
    <lineage>
        <taxon>Bacteria</taxon>
        <taxon>Pseudomonadati</taxon>
        <taxon>Pseudomonadota</taxon>
        <taxon>Gammaproteobacteria</taxon>
        <taxon>Moraxellales</taxon>
        <taxon>Moraxellaceae</taxon>
        <taxon>Acinetobacter</taxon>
    </lineage>
</organism>
<keyword evidence="2 4" id="KW-0808">Transferase</keyword>
<keyword evidence="7" id="KW-1185">Reference proteome</keyword>
<comment type="caution">
    <text evidence="4">Lacks conserved residue(s) required for the propagation of feature annotation.</text>
</comment>
<evidence type="ECO:0000256" key="2">
    <source>
        <dbReference type="ARBA" id="ARBA00022679"/>
    </source>
</evidence>
<feature type="binding site" evidence="4">
    <location>
        <position position="18"/>
    </location>
    <ligand>
        <name>3-amino-2-oxopropyl phosphate</name>
        <dbReference type="ChEBI" id="CHEBI:57279"/>
    </ligand>
</feature>
<dbReference type="EC" id="2.6.99.2" evidence="4 5"/>
<gene>
    <name evidence="4" type="primary">pdxJ</name>
    <name evidence="6" type="ORF">SAMN05421733_107177</name>
</gene>
<evidence type="ECO:0000256" key="4">
    <source>
        <dbReference type="HAMAP-Rule" id="MF_00279"/>
    </source>
</evidence>
<feature type="active site" description="Proton acceptor" evidence="4">
    <location>
        <position position="43"/>
    </location>
</feature>
<dbReference type="InterPro" id="IPR036130">
    <property type="entry name" value="Pyridoxine-5'_phos_synth"/>
</dbReference>
<name>A0A1G6I261_9GAMM</name>
<dbReference type="EMBL" id="FMYL01000007">
    <property type="protein sequence ID" value="SDC00564.1"/>
    <property type="molecule type" value="Genomic_DNA"/>
</dbReference>
<evidence type="ECO:0000313" key="7">
    <source>
        <dbReference type="Proteomes" id="UP000242501"/>
    </source>
</evidence>
<protein>
    <recommendedName>
        <fullName evidence="4 5">Pyridoxine 5'-phosphate synthase</fullName>
        <shortName evidence="4">PNP synthase</shortName>
        <ecNumber evidence="4 5">2.6.99.2</ecNumber>
    </recommendedName>
</protein>
<keyword evidence="1 4" id="KW-0963">Cytoplasm</keyword>
<feature type="binding site" evidence="4">
    <location>
        <position position="50"/>
    </location>
    <ligand>
        <name>1-deoxy-D-xylulose 5-phosphate</name>
        <dbReference type="ChEBI" id="CHEBI:57792"/>
    </ligand>
</feature>
<dbReference type="OrthoDB" id="9806590at2"/>
<comment type="catalytic activity">
    <reaction evidence="4">
        <text>3-amino-2-oxopropyl phosphate + 1-deoxy-D-xylulose 5-phosphate = pyridoxine 5'-phosphate + phosphate + 2 H2O + H(+)</text>
        <dbReference type="Rhea" id="RHEA:15265"/>
        <dbReference type="ChEBI" id="CHEBI:15377"/>
        <dbReference type="ChEBI" id="CHEBI:15378"/>
        <dbReference type="ChEBI" id="CHEBI:43474"/>
        <dbReference type="ChEBI" id="CHEBI:57279"/>
        <dbReference type="ChEBI" id="CHEBI:57792"/>
        <dbReference type="ChEBI" id="CHEBI:58589"/>
        <dbReference type="EC" id="2.6.99.2"/>
    </reaction>
</comment>
<dbReference type="Gene3D" id="3.20.20.70">
    <property type="entry name" value="Aldolase class I"/>
    <property type="match status" value="1"/>
</dbReference>
<evidence type="ECO:0000256" key="3">
    <source>
        <dbReference type="ARBA" id="ARBA00023096"/>
    </source>
</evidence>
<dbReference type="NCBIfam" id="NF003626">
    <property type="entry name" value="PRK05265.1-4"/>
    <property type="match status" value="1"/>
</dbReference>
<dbReference type="HAMAP" id="MF_00279">
    <property type="entry name" value="PdxJ"/>
    <property type="match status" value="1"/>
</dbReference>
<feature type="active site" description="Proton donor" evidence="4">
    <location>
        <position position="194"/>
    </location>
</feature>
<dbReference type="SUPFAM" id="SSF63892">
    <property type="entry name" value="Pyridoxine 5'-phosphate synthase"/>
    <property type="match status" value="1"/>
</dbReference>
<comment type="pathway">
    <text evidence="4">Cofactor biosynthesis; pyridoxine 5'-phosphate biosynthesis; pyridoxine 5'-phosphate from D-erythrose 4-phosphate: step 5/5.</text>
</comment>
<dbReference type="UniPathway" id="UPA00244">
    <property type="reaction ID" value="UER00313"/>
</dbReference>
<sequence length="242" mass="27295">MARLSINVNKIALIRNSRGTNFPDLGEFVEQILKLGVGGITVHPRPDQRHIKYEDVYTISKILKRYPNAELNVEGYPDRAFLDLIKDVSPHQCTLVPDSSTQLTSDHGWDLTDSSILKPLIQEIREVPTRLTLFIEPHLEDAKLAKKFDVDAVEIYTEYYASRKIKSEIDSATQAIVNTCLAAQEEGMIVNAGHDLNLDNLENLLSCCSISEVSIGHAFTIECIQYGLKEVLNRYIEICSKY</sequence>
<feature type="binding site" evidence="4">
    <location>
        <position position="45"/>
    </location>
    <ligand>
        <name>1-deoxy-D-xylulose 5-phosphate</name>
        <dbReference type="ChEBI" id="CHEBI:57792"/>
    </ligand>
</feature>
<evidence type="ECO:0000313" key="6">
    <source>
        <dbReference type="EMBL" id="SDC00564.1"/>
    </source>
</evidence>
<comment type="function">
    <text evidence="4">Catalyzes the complicated ring closure reaction between the two acyclic compounds 1-deoxy-D-xylulose-5-phosphate (DXP) and 3-amino-2-oxopropyl phosphate (1-amino-acetone-3-phosphate or AAP) to form pyridoxine 5'-phosphate (PNP) and inorganic phosphate.</text>
</comment>
<evidence type="ECO:0000256" key="5">
    <source>
        <dbReference type="NCBIfam" id="TIGR00559"/>
    </source>
</evidence>